<protein>
    <submittedName>
        <fullName evidence="1">Uncharacterized protein</fullName>
    </submittedName>
</protein>
<dbReference type="AlphaFoldDB" id="A0ABD0PUQ3"/>
<dbReference type="Proteomes" id="UP001529510">
    <property type="component" value="Unassembled WGS sequence"/>
</dbReference>
<evidence type="ECO:0000313" key="1">
    <source>
        <dbReference type="EMBL" id="KAL0176356.1"/>
    </source>
</evidence>
<proteinExistence type="predicted"/>
<accession>A0ABD0PUQ3</accession>
<evidence type="ECO:0000313" key="2">
    <source>
        <dbReference type="Proteomes" id="UP001529510"/>
    </source>
</evidence>
<sequence length="51" mass="5473">LVVFCFFCSVVEAFCSVVVVSAPAWWSSVSSALSWWSSAPAWWSSASSALP</sequence>
<reference evidence="1 2" key="1">
    <citation type="submission" date="2024-05" db="EMBL/GenBank/DDBJ databases">
        <title>Genome sequencing and assembly of Indian major carp, Cirrhinus mrigala (Hamilton, 1822).</title>
        <authorList>
            <person name="Mohindra V."/>
            <person name="Chowdhury L.M."/>
            <person name="Lal K."/>
            <person name="Jena J.K."/>
        </authorList>
    </citation>
    <scope>NUCLEOTIDE SEQUENCE [LARGE SCALE GENOMIC DNA]</scope>
    <source>
        <strain evidence="1">CM1030</strain>
        <tissue evidence="1">Blood</tissue>
    </source>
</reference>
<name>A0ABD0PUQ3_CIRMR</name>
<keyword evidence="2" id="KW-1185">Reference proteome</keyword>
<feature type="non-terminal residue" evidence="1">
    <location>
        <position position="1"/>
    </location>
</feature>
<gene>
    <name evidence="1" type="ORF">M9458_028686</name>
</gene>
<feature type="non-terminal residue" evidence="1">
    <location>
        <position position="51"/>
    </location>
</feature>
<organism evidence="1 2">
    <name type="scientific">Cirrhinus mrigala</name>
    <name type="common">Mrigala</name>
    <dbReference type="NCBI Taxonomy" id="683832"/>
    <lineage>
        <taxon>Eukaryota</taxon>
        <taxon>Metazoa</taxon>
        <taxon>Chordata</taxon>
        <taxon>Craniata</taxon>
        <taxon>Vertebrata</taxon>
        <taxon>Euteleostomi</taxon>
        <taxon>Actinopterygii</taxon>
        <taxon>Neopterygii</taxon>
        <taxon>Teleostei</taxon>
        <taxon>Ostariophysi</taxon>
        <taxon>Cypriniformes</taxon>
        <taxon>Cyprinidae</taxon>
        <taxon>Labeoninae</taxon>
        <taxon>Labeonini</taxon>
        <taxon>Cirrhinus</taxon>
    </lineage>
</organism>
<dbReference type="EMBL" id="JAMKFB020000014">
    <property type="protein sequence ID" value="KAL0176356.1"/>
    <property type="molecule type" value="Genomic_DNA"/>
</dbReference>
<comment type="caution">
    <text evidence="1">The sequence shown here is derived from an EMBL/GenBank/DDBJ whole genome shotgun (WGS) entry which is preliminary data.</text>
</comment>